<dbReference type="Proteomes" id="UP000053780">
    <property type="component" value="Unassembled WGS sequence"/>
</dbReference>
<gene>
    <name evidence="1" type="ORF">NAPIS_ORF01200</name>
</gene>
<protein>
    <submittedName>
        <fullName evidence="1">Uncharacterized protein</fullName>
    </submittedName>
</protein>
<dbReference type="SUPFAM" id="SSF50969">
    <property type="entry name" value="YVTN repeat-like/Quinoprotein amine dehydrogenase"/>
    <property type="match status" value="1"/>
</dbReference>
<proteinExistence type="predicted"/>
<reference evidence="1 2" key="1">
    <citation type="journal article" date="2013" name="BMC Genomics">
        <title>Genome sequencing and comparative genomics of honey bee microsporidia, Nosema apis reveal novel insights into host-parasite interactions.</title>
        <authorList>
            <person name="Chen Yp."/>
            <person name="Pettis J.S."/>
            <person name="Zhao Y."/>
            <person name="Liu X."/>
            <person name="Tallon L.J."/>
            <person name="Sadzewicz L.D."/>
            <person name="Li R."/>
            <person name="Zheng H."/>
            <person name="Huang S."/>
            <person name="Zhang X."/>
            <person name="Hamilton M.C."/>
            <person name="Pernal S.F."/>
            <person name="Melathopoulos A.P."/>
            <person name="Yan X."/>
            <person name="Evans J.D."/>
        </authorList>
    </citation>
    <scope>NUCLEOTIDE SEQUENCE [LARGE SCALE GENOMIC DNA]</scope>
    <source>
        <strain evidence="1 2">BRL 01</strain>
    </source>
</reference>
<evidence type="ECO:0000313" key="2">
    <source>
        <dbReference type="Proteomes" id="UP000053780"/>
    </source>
</evidence>
<keyword evidence="2" id="KW-1185">Reference proteome</keyword>
<dbReference type="HOGENOM" id="CLU_641064_0_0_1"/>
<dbReference type="AlphaFoldDB" id="T0L9P1"/>
<dbReference type="InterPro" id="IPR011044">
    <property type="entry name" value="Quino_amine_DH_bsu"/>
</dbReference>
<name>T0L9P1_9MICR</name>
<dbReference type="EMBL" id="KE647164">
    <property type="protein sequence ID" value="EQB61219.1"/>
    <property type="molecule type" value="Genomic_DNA"/>
</dbReference>
<dbReference type="OrthoDB" id="4062651at2759"/>
<organism evidence="1 2">
    <name type="scientific">Vairimorpha apis BRL 01</name>
    <dbReference type="NCBI Taxonomy" id="1037528"/>
    <lineage>
        <taxon>Eukaryota</taxon>
        <taxon>Fungi</taxon>
        <taxon>Fungi incertae sedis</taxon>
        <taxon>Microsporidia</taxon>
        <taxon>Nosematidae</taxon>
        <taxon>Vairimorpha</taxon>
    </lineage>
</organism>
<accession>T0L9P1</accession>
<dbReference type="VEuPathDB" id="MicrosporidiaDB:NAPIS_ORF01200"/>
<evidence type="ECO:0000313" key="1">
    <source>
        <dbReference type="EMBL" id="EQB61219.1"/>
    </source>
</evidence>
<sequence>MYGENRNGDRGYNENRSMYNEKIYNEKIYNEKIYNDKQYNDKQYIEKSYGENKNPYSDKNFIDKNFIDKQYNDNKKIYGENIRYTENQQYIEKISYDKIPFDKVPYDKTRVNIKYVIDDDNNLNVFQSNFLKKYNLKEKKLLDTINMPNHISMVIKNRFIYLTCYDKSFRIYDNDKLVNLLTSPEDIKSNLIVINNIGYSMSSKNNLIIFDTVNKQVKINKIFKMDSYDKLNRLYTINNMLLIKNNSTLVYYNLRDSMSREEIDGDSKEVINGEGCNDNYNNINENTPCKDTNTSMGINSKSVSHNTSNQHNINNQHNITSSTNKSVPYNINNQHNINTPHNMNTPHILNTSSNNIIKELDLKEDINSLTILNNNISVSNKETISIFDTTSNKKMYLKIKDYEIKSVHNNRQYILIEGYDMLRMYEYN</sequence>